<dbReference type="FunFam" id="3.30.70.360:FF:000001">
    <property type="entry name" value="N-acetyldiaminopimelate deacetylase"/>
    <property type="match status" value="1"/>
</dbReference>
<feature type="binding site" evidence="2">
    <location>
        <position position="106"/>
    </location>
    <ligand>
        <name>Mn(2+)</name>
        <dbReference type="ChEBI" id="CHEBI:29035"/>
        <label>2</label>
    </ligand>
</feature>
<reference evidence="4 5" key="1">
    <citation type="submission" date="2016-10" db="EMBL/GenBank/DDBJ databases">
        <authorList>
            <person name="de Groot N.N."/>
        </authorList>
    </citation>
    <scope>NUCLEOTIDE SEQUENCE [LARGE SCALE GENOMIC DNA]</scope>
    <source>
        <strain evidence="4 5">CGMCC 1.7056</strain>
    </source>
</reference>
<dbReference type="RefSeq" id="WP_091126278.1">
    <property type="nucleotide sequence ID" value="NZ_FOLB01000015.1"/>
</dbReference>
<dbReference type="InterPro" id="IPR036264">
    <property type="entry name" value="Bact_exopeptidase_dim_dom"/>
</dbReference>
<dbReference type="GO" id="GO:0046872">
    <property type="term" value="F:metal ion binding"/>
    <property type="evidence" value="ECO:0007669"/>
    <property type="project" value="UniProtKB-KW"/>
</dbReference>
<feature type="binding site" evidence="2">
    <location>
        <position position="165"/>
    </location>
    <ligand>
        <name>Mn(2+)</name>
        <dbReference type="ChEBI" id="CHEBI:29035"/>
        <label>2</label>
    </ligand>
</feature>
<dbReference type="AlphaFoldDB" id="A0A1I1NKF1"/>
<feature type="binding site" evidence="2">
    <location>
        <position position="104"/>
    </location>
    <ligand>
        <name>Mn(2+)</name>
        <dbReference type="ChEBI" id="CHEBI:29035"/>
        <label>2</label>
    </ligand>
</feature>
<dbReference type="Gene3D" id="3.40.630.10">
    <property type="entry name" value="Zn peptidases"/>
    <property type="match status" value="1"/>
</dbReference>
<dbReference type="Proteomes" id="UP000198832">
    <property type="component" value="Unassembled WGS sequence"/>
</dbReference>
<dbReference type="STRING" id="574651.SAMN04487968_11544"/>
<dbReference type="EMBL" id="FOLB01000015">
    <property type="protein sequence ID" value="SFC94210.1"/>
    <property type="molecule type" value="Genomic_DNA"/>
</dbReference>
<evidence type="ECO:0000256" key="1">
    <source>
        <dbReference type="ARBA" id="ARBA00022801"/>
    </source>
</evidence>
<dbReference type="GO" id="GO:0019877">
    <property type="term" value="P:diaminopimelate biosynthetic process"/>
    <property type="evidence" value="ECO:0007669"/>
    <property type="project" value="UniProtKB-ARBA"/>
</dbReference>
<keyword evidence="2" id="KW-0479">Metal-binding</keyword>
<dbReference type="PIRSF" id="PIRSF005962">
    <property type="entry name" value="Pept_M20D_amidohydro"/>
    <property type="match status" value="1"/>
</dbReference>
<evidence type="ECO:0000313" key="4">
    <source>
        <dbReference type="EMBL" id="SFC94210.1"/>
    </source>
</evidence>
<dbReference type="Gene3D" id="3.30.70.360">
    <property type="match status" value="1"/>
</dbReference>
<dbReference type="Pfam" id="PF07687">
    <property type="entry name" value="M20_dimer"/>
    <property type="match status" value="1"/>
</dbReference>
<keyword evidence="1 4" id="KW-0378">Hydrolase</keyword>
<dbReference type="SUPFAM" id="SSF55031">
    <property type="entry name" value="Bacterial exopeptidase dimerisation domain"/>
    <property type="match status" value="1"/>
</dbReference>
<dbReference type="InterPro" id="IPR011650">
    <property type="entry name" value="Peptidase_M20_dimer"/>
</dbReference>
<dbReference type="OrthoDB" id="9777385at2"/>
<evidence type="ECO:0000259" key="3">
    <source>
        <dbReference type="Pfam" id="PF07687"/>
    </source>
</evidence>
<dbReference type="GO" id="GO:0050118">
    <property type="term" value="F:N-acetyldiaminopimelate deacetylase activity"/>
    <property type="evidence" value="ECO:0007669"/>
    <property type="project" value="UniProtKB-ARBA"/>
</dbReference>
<keyword evidence="5" id="KW-1185">Reference proteome</keyword>
<feature type="binding site" evidence="2">
    <location>
        <position position="363"/>
    </location>
    <ligand>
        <name>Mn(2+)</name>
        <dbReference type="ChEBI" id="CHEBI:29035"/>
        <label>2</label>
    </ligand>
</feature>
<gene>
    <name evidence="4" type="ORF">SAMN04487968_11544</name>
</gene>
<dbReference type="InterPro" id="IPR017439">
    <property type="entry name" value="Amidohydrolase"/>
</dbReference>
<dbReference type="Pfam" id="PF01546">
    <property type="entry name" value="Peptidase_M20"/>
    <property type="match status" value="1"/>
</dbReference>
<dbReference type="SUPFAM" id="SSF53187">
    <property type="entry name" value="Zn-dependent exopeptidases"/>
    <property type="match status" value="1"/>
</dbReference>
<comment type="cofactor">
    <cofactor evidence="2">
        <name>Mn(2+)</name>
        <dbReference type="ChEBI" id="CHEBI:29035"/>
    </cofactor>
    <text evidence="2">The Mn(2+) ion enhances activity.</text>
</comment>
<feature type="binding site" evidence="2">
    <location>
        <position position="139"/>
    </location>
    <ligand>
        <name>Mn(2+)</name>
        <dbReference type="ChEBI" id="CHEBI:29035"/>
        <label>2</label>
    </ligand>
</feature>
<dbReference type="InterPro" id="IPR002933">
    <property type="entry name" value="Peptidase_M20"/>
</dbReference>
<evidence type="ECO:0000313" key="5">
    <source>
        <dbReference type="Proteomes" id="UP000198832"/>
    </source>
</evidence>
<protein>
    <submittedName>
        <fullName evidence="4">Hippurate hydrolase</fullName>
    </submittedName>
</protein>
<feature type="domain" description="Peptidase M20 dimerisation" evidence="3">
    <location>
        <begin position="189"/>
        <end position="282"/>
    </location>
</feature>
<dbReference type="PANTHER" id="PTHR11014">
    <property type="entry name" value="PEPTIDASE M20 FAMILY MEMBER"/>
    <property type="match status" value="1"/>
</dbReference>
<dbReference type="PANTHER" id="PTHR11014:SF63">
    <property type="entry name" value="METALLOPEPTIDASE, PUTATIVE (AFU_ORTHOLOGUE AFUA_6G09600)-RELATED"/>
    <property type="match status" value="1"/>
</dbReference>
<dbReference type="NCBIfam" id="TIGR01891">
    <property type="entry name" value="amidohydrolases"/>
    <property type="match status" value="1"/>
</dbReference>
<proteinExistence type="predicted"/>
<evidence type="ECO:0000256" key="2">
    <source>
        <dbReference type="PIRSR" id="PIRSR005962-1"/>
    </source>
</evidence>
<keyword evidence="2" id="KW-0464">Manganese</keyword>
<organism evidence="4 5">
    <name type="scientific">Nocardioides terrae</name>
    <dbReference type="NCBI Taxonomy" id="574651"/>
    <lineage>
        <taxon>Bacteria</taxon>
        <taxon>Bacillati</taxon>
        <taxon>Actinomycetota</taxon>
        <taxon>Actinomycetes</taxon>
        <taxon>Propionibacteriales</taxon>
        <taxon>Nocardioidaceae</taxon>
        <taxon>Nocardioides</taxon>
    </lineage>
</organism>
<accession>A0A1I1NKF1</accession>
<sequence length="396" mass="42116">MTNHAAEPRDRPGDQLREWRRHLHRYPELPFEEHGTAAFLVETLKASGVTDIATGIGGTGVVATLRCGDGPGVIGLRADMDCLPLHEVGSHDHVSRNPGAMHACGHDGHMTMVLGAAAALASGAGFDGTVRFVFQPAEEPGRGAQAMIDDGLFERFPLDAIYGLHNAPGLPVGHFSTRSGPILGSEDNFEIRIIGRGGHSSMPDRVVDPLVIAAEIVTALQTVVGRNVPSSEPAVLSCTELITDGSRNAIPTHVVVRGDTRSYSADVSELLERRIRALAEGIARSHGATCDVTYTHEFQPTVNEAACVEAAARAASSVFADVDAQCERRMGSEDFGVFARTVPGCFAFIGNGVEPGLGGSPLHSSEYDFNDDILELGVRYYVTLVRSVLRQPSSST</sequence>
<name>A0A1I1NKF1_9ACTN</name>